<dbReference type="Pfam" id="PF00172">
    <property type="entry name" value="Zn_clus"/>
    <property type="match status" value="1"/>
</dbReference>
<dbReference type="GO" id="GO:0016616">
    <property type="term" value="F:oxidoreductase activity, acting on the CH-OH group of donors, NAD or NADP as acceptor"/>
    <property type="evidence" value="ECO:0007669"/>
    <property type="project" value="TreeGrafter"/>
</dbReference>
<reference evidence="10" key="2">
    <citation type="journal article" date="2023" name="IMA Fungus">
        <title>Comparative genomic study of the Penicillium genus elucidates a diverse pangenome and 15 lateral gene transfer events.</title>
        <authorList>
            <person name="Petersen C."/>
            <person name="Sorensen T."/>
            <person name="Nielsen M.R."/>
            <person name="Sondergaard T.E."/>
            <person name="Sorensen J.L."/>
            <person name="Fitzpatrick D.A."/>
            <person name="Frisvad J.C."/>
            <person name="Nielsen K.L."/>
        </authorList>
    </citation>
    <scope>NUCLEOTIDE SEQUENCE</scope>
    <source>
        <strain evidence="10">IBT 17660</strain>
    </source>
</reference>
<keyword evidence="1" id="KW-0479">Metal-binding</keyword>
<dbReference type="CDD" id="cd05227">
    <property type="entry name" value="AR_SDR_e"/>
    <property type="match status" value="1"/>
</dbReference>
<keyword evidence="6" id="KW-0539">Nucleus</keyword>
<evidence type="ECO:0000256" key="1">
    <source>
        <dbReference type="ARBA" id="ARBA00022723"/>
    </source>
</evidence>
<dbReference type="EMBL" id="JAPWDO010000003">
    <property type="protein sequence ID" value="KAJ5480497.1"/>
    <property type="molecule type" value="Genomic_DNA"/>
</dbReference>
<dbReference type="PANTHER" id="PTHR10366:SF564">
    <property type="entry name" value="STEROL-4-ALPHA-CARBOXYLATE 3-DEHYDROGENASE, DECARBOXYLATING"/>
    <property type="match status" value="1"/>
</dbReference>
<evidence type="ECO:0000256" key="3">
    <source>
        <dbReference type="ARBA" id="ARBA00023015"/>
    </source>
</evidence>
<evidence type="ECO:0000256" key="4">
    <source>
        <dbReference type="ARBA" id="ARBA00023125"/>
    </source>
</evidence>
<keyword evidence="11" id="KW-1185">Reference proteome</keyword>
<dbReference type="PANTHER" id="PTHR10366">
    <property type="entry name" value="NAD DEPENDENT EPIMERASE/DEHYDRATASE"/>
    <property type="match status" value="1"/>
</dbReference>
<gene>
    <name evidence="10" type="ORF">N7530_006006</name>
</gene>
<evidence type="ECO:0000256" key="8">
    <source>
        <dbReference type="SAM" id="MobiDB-lite"/>
    </source>
</evidence>
<dbReference type="Pfam" id="PF01370">
    <property type="entry name" value="Epimerase"/>
    <property type="match status" value="1"/>
</dbReference>
<evidence type="ECO:0000256" key="7">
    <source>
        <dbReference type="ARBA" id="ARBA00023445"/>
    </source>
</evidence>
<feature type="compositionally biased region" description="Polar residues" evidence="8">
    <location>
        <begin position="1"/>
        <end position="20"/>
    </location>
</feature>
<keyword evidence="4" id="KW-0238">DNA-binding</keyword>
<feature type="domain" description="Zn(2)-C6 fungal-type" evidence="9">
    <location>
        <begin position="24"/>
        <end position="54"/>
    </location>
</feature>
<dbReference type="PROSITE" id="PS00463">
    <property type="entry name" value="ZN2_CY6_FUNGAL_1"/>
    <property type="match status" value="1"/>
</dbReference>
<feature type="compositionally biased region" description="Low complexity" evidence="8">
    <location>
        <begin position="80"/>
        <end position="93"/>
    </location>
</feature>
<keyword evidence="3" id="KW-0805">Transcription regulation</keyword>
<comment type="caution">
    <text evidence="10">The sequence shown here is derived from an EMBL/GenBank/DDBJ whole genome shotgun (WGS) entry which is preliminary data.</text>
</comment>
<dbReference type="CDD" id="cd12148">
    <property type="entry name" value="fungal_TF_MHR"/>
    <property type="match status" value="1"/>
</dbReference>
<dbReference type="InterPro" id="IPR007219">
    <property type="entry name" value="XnlR_reg_dom"/>
</dbReference>
<evidence type="ECO:0000256" key="6">
    <source>
        <dbReference type="ARBA" id="ARBA00023242"/>
    </source>
</evidence>
<evidence type="ECO:0000313" key="10">
    <source>
        <dbReference type="EMBL" id="KAJ5480497.1"/>
    </source>
</evidence>
<dbReference type="Pfam" id="PF04082">
    <property type="entry name" value="Fungal_trans"/>
    <property type="match status" value="1"/>
</dbReference>
<dbReference type="AlphaFoldDB" id="A0A9W9X1L1"/>
<dbReference type="GO" id="GO:0008270">
    <property type="term" value="F:zinc ion binding"/>
    <property type="evidence" value="ECO:0007669"/>
    <property type="project" value="InterPro"/>
</dbReference>
<evidence type="ECO:0000256" key="5">
    <source>
        <dbReference type="ARBA" id="ARBA00023163"/>
    </source>
</evidence>
<dbReference type="InterPro" id="IPR050425">
    <property type="entry name" value="NAD(P)_dehydrat-like"/>
</dbReference>
<dbReference type="Gene3D" id="3.40.50.720">
    <property type="entry name" value="NAD(P)-binding Rossmann-like Domain"/>
    <property type="match status" value="1"/>
</dbReference>
<evidence type="ECO:0000259" key="9">
    <source>
        <dbReference type="PROSITE" id="PS50048"/>
    </source>
</evidence>
<dbReference type="InterPro" id="IPR036864">
    <property type="entry name" value="Zn2-C6_fun-type_DNA-bd_sf"/>
</dbReference>
<evidence type="ECO:0000256" key="2">
    <source>
        <dbReference type="ARBA" id="ARBA00023002"/>
    </source>
</evidence>
<evidence type="ECO:0000313" key="11">
    <source>
        <dbReference type="Proteomes" id="UP001147760"/>
    </source>
</evidence>
<dbReference type="GO" id="GO:0006351">
    <property type="term" value="P:DNA-templated transcription"/>
    <property type="evidence" value="ECO:0007669"/>
    <property type="project" value="InterPro"/>
</dbReference>
<reference evidence="10" key="1">
    <citation type="submission" date="2022-12" db="EMBL/GenBank/DDBJ databases">
        <authorList>
            <person name="Petersen C."/>
        </authorList>
    </citation>
    <scope>NUCLEOTIDE SEQUENCE</scope>
    <source>
        <strain evidence="10">IBT 17660</strain>
    </source>
</reference>
<dbReference type="Proteomes" id="UP001147760">
    <property type="component" value="Unassembled WGS sequence"/>
</dbReference>
<dbReference type="PROSITE" id="PS50048">
    <property type="entry name" value="ZN2_CY6_FUNGAL_2"/>
    <property type="match status" value="1"/>
</dbReference>
<dbReference type="GO" id="GO:0000981">
    <property type="term" value="F:DNA-binding transcription factor activity, RNA polymerase II-specific"/>
    <property type="evidence" value="ECO:0007669"/>
    <property type="project" value="InterPro"/>
</dbReference>
<comment type="similarity">
    <text evidence="7">Belongs to the NAD(P)-dependent epimerase/dehydratase family. Dihydroflavonol-4-reductase subfamily.</text>
</comment>
<dbReference type="CDD" id="cd00067">
    <property type="entry name" value="GAL4"/>
    <property type="match status" value="1"/>
</dbReference>
<dbReference type="SUPFAM" id="SSF57701">
    <property type="entry name" value="Zn2/Cys6 DNA-binding domain"/>
    <property type="match status" value="1"/>
</dbReference>
<dbReference type="InterPro" id="IPR036291">
    <property type="entry name" value="NAD(P)-bd_dom_sf"/>
</dbReference>
<accession>A0A9W9X1L1</accession>
<dbReference type="OrthoDB" id="270167at2759"/>
<dbReference type="SMART" id="SM00066">
    <property type="entry name" value="GAL4"/>
    <property type="match status" value="1"/>
</dbReference>
<keyword evidence="5" id="KW-0804">Transcription</keyword>
<dbReference type="Gene3D" id="4.10.240.10">
    <property type="entry name" value="Zn(2)-C6 fungal-type DNA-binding domain"/>
    <property type="match status" value="1"/>
</dbReference>
<dbReference type="GO" id="GO:0003677">
    <property type="term" value="F:DNA binding"/>
    <property type="evidence" value="ECO:0007669"/>
    <property type="project" value="UniProtKB-KW"/>
</dbReference>
<dbReference type="InterPro" id="IPR001509">
    <property type="entry name" value="Epimerase_deHydtase"/>
</dbReference>
<organism evidence="10 11">
    <name type="scientific">Penicillium desertorum</name>
    <dbReference type="NCBI Taxonomy" id="1303715"/>
    <lineage>
        <taxon>Eukaryota</taxon>
        <taxon>Fungi</taxon>
        <taxon>Dikarya</taxon>
        <taxon>Ascomycota</taxon>
        <taxon>Pezizomycotina</taxon>
        <taxon>Eurotiomycetes</taxon>
        <taxon>Eurotiomycetidae</taxon>
        <taxon>Eurotiales</taxon>
        <taxon>Aspergillaceae</taxon>
        <taxon>Penicillium</taxon>
    </lineage>
</organism>
<feature type="region of interest" description="Disordered" evidence="8">
    <location>
        <begin position="79"/>
        <end position="105"/>
    </location>
</feature>
<dbReference type="InterPro" id="IPR001138">
    <property type="entry name" value="Zn2Cys6_DnaBD"/>
</dbReference>
<proteinExistence type="inferred from homology"/>
<sequence length="905" mass="99970">MSRVTSHSAGLSRSMSSPEQPHQACQFCRRQKRRCDKRLPQCGTCRRSGRDCEYSYTADNNDEINWLRTQVAALETALQSGSSTGTTRSSAGALPMAGSSISQPVSRSREEHMDFGLDSWPPSHESSEARHIASLPLSSFFLDNAVFRKEVNSLALPFVSIPQRLLSELGSAIAMKEVVNVYFATIHLWLPIVSKQRIYQETRAPANTILVLRPPPLYRLVKDYVTVLEDCGFFSISVLQASILISAYEIGHGMYPAAYMSIGRCGKLGHLIGLHDKSHASPTNRLPTTWGEMEELRRTWCAVLVLERHISVGFECRPLSAGEFSEDEILPCDTDSWDRGEPAPSLPLFVQSATKLATDHFARTCQVAHLLGRIIDHRDDHTFTGSLQFTTAMQLLRTLNSLLELLKAELESDHTGALNVAYAMAFSAKTVLLNIYACTETNRRLNCAEETEMQALALGQFHAMVDEIVRFGERLQLSQPASLATLSPLVCDCLYQGAATAAWYLNENGSEQMARSLDILTGFLRTIEKRWRVAGFCSSKDIPAKDFYAFFLRFSFHAINMSSSENTILVTGANGFIATQTVASLLESGYRVRGTVRSQASADALLKMFPQISSELSVVVVPDMTAQGAFDEAVKGVNAVLHIASPFTLTIKDNEAEMLVPAIKGTEGLLESVATHGSDTRRVVLTSSFAAMVNFTKGFWPGHVYNEADWNDVTYDYAKTADAGTAYVASKALAEKAAWSFVRERKPHFDLAVLCPPMVFGPPAHAVSFSAPNVSAWDMNRFLSGELEDVPSTDFWGFVDVRDLATAHVRALEVPEAGNERFFIVSGRYSYQKTADVLRASPLIPEAYKKQVPVGQPGKNYPGPHVYDVDNSKSKRILGIGYRPFEESIIDSALKLIELREKKAT</sequence>
<name>A0A9W9X1L1_9EURO</name>
<dbReference type="SUPFAM" id="SSF51735">
    <property type="entry name" value="NAD(P)-binding Rossmann-fold domains"/>
    <property type="match status" value="1"/>
</dbReference>
<feature type="region of interest" description="Disordered" evidence="8">
    <location>
        <begin position="1"/>
        <end position="23"/>
    </location>
</feature>
<keyword evidence="2" id="KW-0560">Oxidoreductase</keyword>
<protein>
    <recommendedName>
        <fullName evidence="9">Zn(2)-C6 fungal-type domain-containing protein</fullName>
    </recommendedName>
</protein>